<feature type="compositionally biased region" description="Basic residues" evidence="10">
    <location>
        <begin position="940"/>
        <end position="953"/>
    </location>
</feature>
<keyword evidence="9" id="KW-0175">Coiled coil</keyword>
<evidence type="ECO:0000256" key="4">
    <source>
        <dbReference type="ARBA" id="ARBA00022771"/>
    </source>
</evidence>
<accession>A0A9Q1G6J8</accession>
<sequence length="2021" mass="218067">MTLIPSYPAPPHPRASHPDPFARLAAPGSQTPKQSGMVDDGFPQLQPNQAGQALSRDPYEQAPMTPRPQSGERLSHDIKDQPGIGPVVCAQAVGQLPNLSQSAGNAPEAQNGGLQPPLVDTEEKLKQRQRLRELILRQQQQKSAIRQEKGLQEPPMPLAPGAPGTPRHWLQEDPGSQNELFSRPPPPYPGMMRDNLMAPGGQRFPRPFPNEQQGPFPPNSQFARPQFPGDIVNMGMRPHSARFGIPPGMQGGQEHFLRPPQLMQGPMMDVPQQMRRSLSGDMARSLGGNPVGLPQHFPPRGLQMQQHNIMGQPFIELRHRAPESRLRLNFGPPAMAASDHPQRLPGFRERAGQEFAGNPGMRMGTGVMAVGQSQGMADHLQMSSSLENLHQHPAMTMGAGPDHPPLMRSLSHPATIESFGMAPPTLLPLGALPTEQPDEFPMATAEDMEEKLDADDSAVKDLEDVEVKDLDDDDLENLNLDPDDGKDLDLEANDLHLDDLLTSGKFDIIAYTDPELDLGDKKDMFNEELDLSDSIDEHSEASEMQKALSEKRNASSASSGSTPYAAPKGEKSLGTTEQGHIKCEIGAADETADPLRLELTVKTEVKEGMSQNLEFSSCQGQTGDRSENNQECLEAGQPCAEAALSGPTAVLSSLLVQDKQEETVLVPTTSTNPLHPVTQANPATGLQQNHSFPMADHPMDPNLRMDPSFAQGAALGNSGFPHGQPPCQSFGVAVQQAEPGLLMGGQHLPHNLVPQGQQAVFPQDLGPHSQQDQHNRPLLLEEQPLLLQDLLDQERQEQQQQRQMQAMIRQRSGDSFPNIDFDAITDPIMKAKMVALKGINKVMVQNSMGMPPIVMNRIQLGGQQVPGEQCPDGGAVLQRAVGQDIKLAQHLTRPNPPNFGPGFPNDAQKKQYEDWLKETQQLLQMQQKFLEEKIGAHRKSKKALSAKQRTAKKAGREFPEEDLEQLRHVTEQQSVVQKQLEQIRKQQKEHAELIEEYRVQQQQQQCSMQAPVMPGAPPQTAMMPGAPPQTAMMPGAPPQTAMMPGAPPQTAMMAGAPPQGAMMPGTPPQGAMMPSAPLQGAMMPSAPLQGAMMPSAPLQGAMMPSAPLQGAMIPGPLPMGQPMMSHMMQIQQQHLGQPAPPRMTGVPGWQPGAPVPMGGSRMPPHLPPQMPLVNPAAPPVQPALPGQLPIAGNKPPPQGAAPVSNGMGSGDGSGTHQVKFDDNNPFSEGFQERERKERLREQQERQRVQLMQEVDRQRALQQRLEVEQQQQGMLGAEVNRMAFYNSDLPHDFMQPQRPPLQQQMGAMFPQQQGMQPGFMGLPSGAPFMPGGERRPMPGNGPFSVEMGPNFQSKHPMPPGPGFSLGQPRPAGFGGPGAMSQGAGEAPHFGMELATPLPPNYPGSGQSLIQLYSNIIPDEKGKKKRNRKKKKDEDAEPVKTPSTPHSDLTAPLTPCVSDTSSTPTRSSAQLGDSEPCSEQDQELPAGSSGGEGARPSERLSDHLHKVLSEIKLERVEPGECRGSREPKPEEPTGVVKLEEGKEGASPLSDGQSPAHSTKGESGNELLKHLLKNKGAPPALPNQRLDEGPRSEDEGSMDSRIPQKHTPTDAVASMVAGVQLSRNSEMAGLVLPEQGKKKQRNKRVPKSIDKPVSRCKKRKKEEEQQMAYSSTDTLMTQLKQQLSLLPLMEPMIGVSFAHFPPYGSGHLNGESRLSGAFGSASLDGVSDYYSQLIFKQSNLSNPPTPPASLPPTPPPVARQKMVNGFATTEELARKAAVMGSHDVAKSLVPKQLLPPFRPEDLLARAMAQGPKSVDVPASLPTPPHTNQEELRGQEHCEDRDTPESFVPSSSPESVVGVEISRYPDLSLVKEEHPSPAPSPVIPLLPSSTGKASEARQREVKMEPQSALYGTQYGQAPNCSKAGLVSIAISLNPAAAENIPGVVAAVADLLCVKIPSSYEVSSAPDGGSLALLGSLKAPPPGFNPRHPAAFQGPGTGPQGFMRFLRPPGMAPPQLAIPPASTDAS</sequence>
<gene>
    <name evidence="11" type="ORF">SKAU_G00063840</name>
</gene>
<feature type="region of interest" description="Disordered" evidence="10">
    <location>
        <begin position="1868"/>
        <end position="1894"/>
    </location>
</feature>
<feature type="region of interest" description="Disordered" evidence="10">
    <location>
        <begin position="1"/>
        <end position="86"/>
    </location>
</feature>
<dbReference type="GO" id="GO:0044666">
    <property type="term" value="C:MLL3/4 complex"/>
    <property type="evidence" value="ECO:0007669"/>
    <property type="project" value="TreeGrafter"/>
</dbReference>
<evidence type="ECO:0000256" key="8">
    <source>
        <dbReference type="ARBA" id="ARBA00023242"/>
    </source>
</evidence>
<dbReference type="GO" id="GO:0042800">
    <property type="term" value="F:histone H3K4 methyltransferase activity"/>
    <property type="evidence" value="ECO:0007669"/>
    <property type="project" value="TreeGrafter"/>
</dbReference>
<keyword evidence="4" id="KW-0863">Zinc-finger</keyword>
<comment type="subcellular location">
    <subcellularLocation>
        <location evidence="1">Nucleus</location>
    </subcellularLocation>
</comment>
<dbReference type="Proteomes" id="UP001152622">
    <property type="component" value="Chromosome 2"/>
</dbReference>
<evidence type="ECO:0000256" key="6">
    <source>
        <dbReference type="ARBA" id="ARBA00023015"/>
    </source>
</evidence>
<evidence type="ECO:0000256" key="5">
    <source>
        <dbReference type="ARBA" id="ARBA00022833"/>
    </source>
</evidence>
<keyword evidence="8" id="KW-0539">Nucleus</keyword>
<dbReference type="PANTHER" id="PTHR45888">
    <property type="entry name" value="HL01030P-RELATED"/>
    <property type="match status" value="1"/>
</dbReference>
<evidence type="ECO:0000313" key="12">
    <source>
        <dbReference type="Proteomes" id="UP001152622"/>
    </source>
</evidence>
<protein>
    <submittedName>
        <fullName evidence="11">Uncharacterized protein</fullName>
    </submittedName>
</protein>
<evidence type="ECO:0000313" key="11">
    <source>
        <dbReference type="EMBL" id="KAJ8375804.1"/>
    </source>
</evidence>
<evidence type="ECO:0000256" key="7">
    <source>
        <dbReference type="ARBA" id="ARBA00023163"/>
    </source>
</evidence>
<feature type="region of interest" description="Disordered" evidence="10">
    <location>
        <begin position="98"/>
        <end position="123"/>
    </location>
</feature>
<comment type="caution">
    <text evidence="11">The sequence shown here is derived from an EMBL/GenBank/DDBJ whole genome shotgun (WGS) entry which is preliminary data.</text>
</comment>
<feature type="region of interest" description="Disordered" evidence="10">
    <location>
        <begin position="1352"/>
        <end position="1609"/>
    </location>
</feature>
<proteinExistence type="predicted"/>
<feature type="compositionally biased region" description="Acidic residues" evidence="10">
    <location>
        <begin position="469"/>
        <end position="482"/>
    </location>
</feature>
<keyword evidence="2" id="KW-0479">Metal-binding</keyword>
<feature type="compositionally biased region" description="Basic and acidic residues" evidence="10">
    <location>
        <begin position="1824"/>
        <end position="1840"/>
    </location>
</feature>
<dbReference type="GO" id="GO:0003713">
    <property type="term" value="F:transcription coactivator activity"/>
    <property type="evidence" value="ECO:0007669"/>
    <property type="project" value="TreeGrafter"/>
</dbReference>
<evidence type="ECO:0000256" key="3">
    <source>
        <dbReference type="ARBA" id="ARBA00022737"/>
    </source>
</evidence>
<feature type="compositionally biased region" description="Low complexity" evidence="10">
    <location>
        <begin position="1841"/>
        <end position="1851"/>
    </location>
</feature>
<feature type="compositionally biased region" description="Basic and acidic residues" evidence="10">
    <location>
        <begin position="535"/>
        <end position="553"/>
    </location>
</feature>
<keyword evidence="5" id="KW-0862">Zinc</keyword>
<dbReference type="OrthoDB" id="308383at2759"/>
<dbReference type="PANTHER" id="PTHR45888:SF1">
    <property type="entry name" value="HISTONE-LYSINE N-METHYLTRANSFERASE 2C"/>
    <property type="match status" value="1"/>
</dbReference>
<feature type="compositionally biased region" description="Polar residues" evidence="10">
    <location>
        <begin position="1402"/>
        <end position="1412"/>
    </location>
</feature>
<name>A0A9Q1G6J8_SYNKA</name>
<feature type="compositionally biased region" description="Basic and acidic residues" evidence="10">
    <location>
        <begin position="1493"/>
        <end position="1541"/>
    </location>
</feature>
<organism evidence="11 12">
    <name type="scientific">Synaphobranchus kaupii</name>
    <name type="common">Kaup's arrowtooth eel</name>
    <dbReference type="NCBI Taxonomy" id="118154"/>
    <lineage>
        <taxon>Eukaryota</taxon>
        <taxon>Metazoa</taxon>
        <taxon>Chordata</taxon>
        <taxon>Craniata</taxon>
        <taxon>Vertebrata</taxon>
        <taxon>Euteleostomi</taxon>
        <taxon>Actinopterygii</taxon>
        <taxon>Neopterygii</taxon>
        <taxon>Teleostei</taxon>
        <taxon>Anguilliformes</taxon>
        <taxon>Synaphobranchidae</taxon>
        <taxon>Synaphobranchus</taxon>
    </lineage>
</organism>
<dbReference type="GO" id="GO:0045944">
    <property type="term" value="P:positive regulation of transcription by RNA polymerase II"/>
    <property type="evidence" value="ECO:0007669"/>
    <property type="project" value="TreeGrafter"/>
</dbReference>
<keyword evidence="12" id="KW-1185">Reference proteome</keyword>
<evidence type="ECO:0000256" key="2">
    <source>
        <dbReference type="ARBA" id="ARBA00022723"/>
    </source>
</evidence>
<feature type="region of interest" description="Disordered" evidence="10">
    <location>
        <begin position="1630"/>
        <end position="1666"/>
    </location>
</feature>
<feature type="region of interest" description="Disordered" evidence="10">
    <location>
        <begin position="533"/>
        <end position="577"/>
    </location>
</feature>
<reference evidence="11" key="1">
    <citation type="journal article" date="2023" name="Science">
        <title>Genome structures resolve the early diversification of teleost fishes.</title>
        <authorList>
            <person name="Parey E."/>
            <person name="Louis A."/>
            <person name="Montfort J."/>
            <person name="Bouchez O."/>
            <person name="Roques C."/>
            <person name="Iampietro C."/>
            <person name="Lluch J."/>
            <person name="Castinel A."/>
            <person name="Donnadieu C."/>
            <person name="Desvignes T."/>
            <person name="Floi Bucao C."/>
            <person name="Jouanno E."/>
            <person name="Wen M."/>
            <person name="Mejri S."/>
            <person name="Dirks R."/>
            <person name="Jansen H."/>
            <person name="Henkel C."/>
            <person name="Chen W.J."/>
            <person name="Zahm M."/>
            <person name="Cabau C."/>
            <person name="Klopp C."/>
            <person name="Thompson A.W."/>
            <person name="Robinson-Rechavi M."/>
            <person name="Braasch I."/>
            <person name="Lecointre G."/>
            <person name="Bobe J."/>
            <person name="Postlethwait J.H."/>
            <person name="Berthelot C."/>
            <person name="Roest Crollius H."/>
            <person name="Guiguen Y."/>
        </authorList>
    </citation>
    <scope>NUCLEOTIDE SEQUENCE</scope>
    <source>
        <strain evidence="11">WJC10195</strain>
    </source>
</reference>
<dbReference type="GO" id="GO:0008270">
    <property type="term" value="F:zinc ion binding"/>
    <property type="evidence" value="ECO:0007669"/>
    <property type="project" value="UniProtKB-KW"/>
</dbReference>
<evidence type="ECO:0000256" key="9">
    <source>
        <dbReference type="SAM" id="Coils"/>
    </source>
</evidence>
<keyword evidence="3" id="KW-0677">Repeat</keyword>
<feature type="compositionally biased region" description="Basic and acidic residues" evidence="10">
    <location>
        <begin position="1582"/>
        <end position="1591"/>
    </location>
</feature>
<evidence type="ECO:0000256" key="10">
    <source>
        <dbReference type="SAM" id="MobiDB-lite"/>
    </source>
</evidence>
<feature type="region of interest" description="Disordered" evidence="10">
    <location>
        <begin position="466"/>
        <end position="486"/>
    </location>
</feature>
<feature type="region of interest" description="Disordered" evidence="10">
    <location>
        <begin position="1192"/>
        <end position="1234"/>
    </location>
</feature>
<feature type="region of interest" description="Disordered" evidence="10">
    <location>
        <begin position="139"/>
        <end position="184"/>
    </location>
</feature>
<keyword evidence="6" id="KW-0805">Transcription regulation</keyword>
<feature type="region of interest" description="Disordered" evidence="10">
    <location>
        <begin position="1805"/>
        <end position="1851"/>
    </location>
</feature>
<feature type="region of interest" description="Disordered" evidence="10">
    <location>
        <begin position="940"/>
        <end position="959"/>
    </location>
</feature>
<dbReference type="EMBL" id="JAINUF010000002">
    <property type="protein sequence ID" value="KAJ8375804.1"/>
    <property type="molecule type" value="Genomic_DNA"/>
</dbReference>
<keyword evidence="7" id="KW-0804">Transcription</keyword>
<feature type="coiled-coil region" evidence="9">
    <location>
        <begin position="976"/>
        <end position="1003"/>
    </location>
</feature>
<feature type="compositionally biased region" description="Polar residues" evidence="10">
    <location>
        <begin position="1455"/>
        <end position="1469"/>
    </location>
</feature>
<evidence type="ECO:0000256" key="1">
    <source>
        <dbReference type="ARBA" id="ARBA00004123"/>
    </source>
</evidence>